<protein>
    <submittedName>
        <fullName evidence="2">Uncharacterized protein</fullName>
    </submittedName>
</protein>
<feature type="compositionally biased region" description="Basic residues" evidence="1">
    <location>
        <begin position="753"/>
        <end position="767"/>
    </location>
</feature>
<gene>
    <name evidence="2" type="ORF">OHU69_41550</name>
</gene>
<proteinExistence type="predicted"/>
<feature type="region of interest" description="Disordered" evidence="1">
    <location>
        <begin position="488"/>
        <end position="508"/>
    </location>
</feature>
<dbReference type="AlphaFoldDB" id="A0AAU1UHP8"/>
<feature type="compositionally biased region" description="Acidic residues" evidence="1">
    <location>
        <begin position="7"/>
        <end position="16"/>
    </location>
</feature>
<evidence type="ECO:0000256" key="1">
    <source>
        <dbReference type="SAM" id="MobiDB-lite"/>
    </source>
</evidence>
<feature type="region of interest" description="Disordered" evidence="1">
    <location>
        <begin position="746"/>
        <end position="767"/>
    </location>
</feature>
<sequence length="767" mass="84224">MRLLFDPESEVTDEEGTTAVGVADQPPHQEEEGDAFDATRDTLIRLVAEYWHEQQESAASDQLIDTIDEFTLIHILEYRHHGTVDGRLALWRQEHVRAVLLEWLPRHVTVLPDEAAEHDAPAAVAALVDFLAAAGVLDPRSDDPGRLRTLAKELRSAHEEAMQDPRFMGPAKFWMLTAARNGIDVRNERALDRFLADARAGRVPYDEEQLAQVMENQFTGFFGRALDTGAGPVGRSLLQERALPLPVVVLGDEEELRRTAAGSGLLGQLDEVARWLGTEGRPVTKTGRLKVADALALARHLGTDRGRGEAAGPLIHLAGDTWENIRRADQLPMLRLLVDWARQARLIRVYRGRLVAVAGARAVREDPLALAVRALTAFPELRDPLLMGPAWDVPSDLYPRFDLLLTDVLATLYGMPAAMPWPLLWQSVRDSYLGDDGWFATPEARQGSHRRSAAELYAVIDLLAEVGMVTFERGTPAALFHESLRDLNEPEHPEPADASVLSDDSDGSEDLAVRDDVELVRLTELGTYAVRALLTSLDRSAPAVGDLRDADAPTLCAALLDEYDPASARAELAEWIAARGGWNSARPAFTEALRRTRLHSRRHALLRLLAEELPDGHGPEFLRTLRYEEELRPSALFMAQAQAAAAALSAQGSAGRDAADAAARADEDLDDREIALTVAESLLLMRETGGEEALLEQVGHSSGDAAAFATMLDVALASGHPDQAGLERLSRIDVAALRRRAARLGRLRADAARRHKSGGTRKRKKRR</sequence>
<dbReference type="EMBL" id="CP108195">
    <property type="protein sequence ID" value="WTS16968.1"/>
    <property type="molecule type" value="Genomic_DNA"/>
</dbReference>
<reference evidence="2" key="1">
    <citation type="submission" date="2022-10" db="EMBL/GenBank/DDBJ databases">
        <title>The complete genomes of actinobacterial strains from the NBC collection.</title>
        <authorList>
            <person name="Joergensen T.S."/>
            <person name="Alvarez Arevalo M."/>
            <person name="Sterndorff E.B."/>
            <person name="Faurdal D."/>
            <person name="Vuksanovic O."/>
            <person name="Mourched A.-S."/>
            <person name="Charusanti P."/>
            <person name="Shaw S."/>
            <person name="Blin K."/>
            <person name="Weber T."/>
        </authorList>
    </citation>
    <scope>NUCLEOTIDE SEQUENCE</scope>
    <source>
        <strain evidence="2">NBC_00119</strain>
    </source>
</reference>
<accession>A0AAU1UHP8</accession>
<feature type="region of interest" description="Disordered" evidence="1">
    <location>
        <begin position="1"/>
        <end position="34"/>
    </location>
</feature>
<organism evidence="2">
    <name type="scientific">Streptomyces sp. NBC_00119</name>
    <dbReference type="NCBI Taxonomy" id="2975659"/>
    <lineage>
        <taxon>Bacteria</taxon>
        <taxon>Bacillati</taxon>
        <taxon>Actinomycetota</taxon>
        <taxon>Actinomycetes</taxon>
        <taxon>Kitasatosporales</taxon>
        <taxon>Streptomycetaceae</taxon>
        <taxon>Streptomyces</taxon>
    </lineage>
</organism>
<evidence type="ECO:0000313" key="2">
    <source>
        <dbReference type="EMBL" id="WTS16968.1"/>
    </source>
</evidence>
<name>A0AAU1UHP8_9ACTN</name>